<dbReference type="Gene3D" id="3.90.1570.30">
    <property type="match status" value="1"/>
</dbReference>
<reference evidence="3 4" key="1">
    <citation type="submission" date="2020-02" db="EMBL/GenBank/DDBJ databases">
        <authorList>
            <person name="Zhang X.-Y."/>
        </authorList>
    </citation>
    <scope>NUCLEOTIDE SEQUENCE [LARGE SCALE GENOMIC DNA]</scope>
    <source>
        <strain evidence="3 4">C33</strain>
    </source>
</reference>
<dbReference type="InterPro" id="IPR013670">
    <property type="entry name" value="EcoEI_R_C_dom"/>
</dbReference>
<dbReference type="GO" id="GO:0005524">
    <property type="term" value="F:ATP binding"/>
    <property type="evidence" value="ECO:0007669"/>
    <property type="project" value="InterPro"/>
</dbReference>
<dbReference type="SMART" id="SM00487">
    <property type="entry name" value="DEXDc"/>
    <property type="match status" value="1"/>
</dbReference>
<dbReference type="RefSeq" id="WP_164211567.1">
    <property type="nucleotide sequence ID" value="NZ_JAAGSC010000041.1"/>
</dbReference>
<dbReference type="Pfam" id="PF13643">
    <property type="entry name" value="DUF4145"/>
    <property type="match status" value="1"/>
</dbReference>
<dbReference type="InterPro" id="IPR006935">
    <property type="entry name" value="Helicase/UvrB_N"/>
</dbReference>
<dbReference type="EMBL" id="JAAGSC010000041">
    <property type="protein sequence ID" value="NDY96198.1"/>
    <property type="molecule type" value="Genomic_DNA"/>
</dbReference>
<evidence type="ECO:0000259" key="2">
    <source>
        <dbReference type="PROSITE" id="PS51192"/>
    </source>
</evidence>
<protein>
    <submittedName>
        <fullName evidence="3">DEAD/DEAH box helicase family protein</fullName>
    </submittedName>
</protein>
<feature type="coiled-coil region" evidence="1">
    <location>
        <begin position="174"/>
        <end position="201"/>
    </location>
</feature>
<evidence type="ECO:0000256" key="1">
    <source>
        <dbReference type="SAM" id="Coils"/>
    </source>
</evidence>
<dbReference type="AlphaFoldDB" id="A0A845UZL1"/>
<dbReference type="Gene3D" id="3.40.50.300">
    <property type="entry name" value="P-loop containing nucleotide triphosphate hydrolases"/>
    <property type="match status" value="2"/>
</dbReference>
<dbReference type="PANTHER" id="PTHR47396">
    <property type="entry name" value="TYPE I RESTRICTION ENZYME ECOKI R PROTEIN"/>
    <property type="match status" value="1"/>
</dbReference>
<keyword evidence="3" id="KW-0067">ATP-binding</keyword>
<evidence type="ECO:0000313" key="3">
    <source>
        <dbReference type="EMBL" id="NDY96198.1"/>
    </source>
</evidence>
<dbReference type="GO" id="GO:0004386">
    <property type="term" value="F:helicase activity"/>
    <property type="evidence" value="ECO:0007669"/>
    <property type="project" value="UniProtKB-KW"/>
</dbReference>
<keyword evidence="1" id="KW-0175">Coiled coil</keyword>
<dbReference type="CDD" id="cd18799">
    <property type="entry name" value="SF2_C_EcoAI-like"/>
    <property type="match status" value="1"/>
</dbReference>
<dbReference type="InterPro" id="IPR001650">
    <property type="entry name" value="Helicase_C-like"/>
</dbReference>
<dbReference type="CDD" id="cd18032">
    <property type="entry name" value="DEXHc_RE_I_III_res"/>
    <property type="match status" value="1"/>
</dbReference>
<dbReference type="InterPro" id="IPR050742">
    <property type="entry name" value="Helicase_Restrict-Modif_Enz"/>
</dbReference>
<keyword evidence="3" id="KW-0347">Helicase</keyword>
<name>A0A845UZL1_9GAMM</name>
<dbReference type="InterPro" id="IPR025285">
    <property type="entry name" value="DUF4145"/>
</dbReference>
<proteinExistence type="predicted"/>
<sequence>MTNFAFLPNRFSATAAAATKAEGHIHCDPRAACFHARFALEAALHWLYRFEGRLSQPYDRNLAALLYENSLRRVMDERVFQKAQLIHKIGNKAVHDRASVSVEEAMQAVRDLHHFCYWLTRTYAPNHPRDGAAWRDERVPAPVADDVVPREQLVELEKELEKRSEAEFKRQQEADAQNAEIKALREEIARLREQAEAIPDTHDYSEADTRRHLIDLDLNRAGWKLDRPRDREYEIQGMPNAKGYGYADYVLWGDDGKPLGVVEAKKTTVDPTAGRQQAKLYADCLEQMHGQRPLIFYTNGYETWVWDDAHYPPRKVAGFYRKDELERLIRRRDSRKPLDVGQINEAIAGRYYQKRAIGSISEGLTRGQRKSLLVMATGTGKTRTAIALVDLLQRANWIKRVLFLADRVSLVNQACSAFKAHLPESSPVNLVTEKNTDGRVYLCTYPTMMGLIEKATEGRGEARFGVGYFDLIIIDEAHRSVYQKYRAIFDYFDSLLVGLTATPREQVDRNTYELFDLEPGVPTDAYELDTAVRDGFLVPPRVQQVDLRFPREGIDYEDLSEEEKAHWESLDWGDDADEEGLPDKVSAAAINSWLFNQDTVDKTLQHLMEQGTRVAGGDRLGKTIIFARNHDHAAFIEERFNHHYAEFKGQFARVIDNYATYAQTLIDDFSQVHKPPHIAISVDMLDTGIDIPEVVNLVFFKPVYSKIKFWQMIGRGTRLCPDLFGPGMDKENFRVFDFCYNFDFFKENPEGIEGSGGVPLGTRLFRARVDLLSQLQNDPGRDDGLELEIGLADQLHAEVAAMNRDNFIVRMHLEAVERFQKREAWERLSDHDQQQLSQHLAALPSQIETDDVESRLFDLTALKMQLALLEGNQNMFEKQRQRVMTVAELLDDKTTIPAVAQQAAYLQAIQTPEFWEGMTLDLLEEMRRRVRGLVPFIDRQKRTVVYSNLKDDILGIRDGEVIPMPRMTGAQYEKKVREYLRTHLDNIVIQRLRTNQPLTEKNLEELQAMLIQIGEEEGETLLSDLLARSQAPSLVHFVRSLVGMDRAAVQAAFSKFLSDESLSARQIRFVELIIDQLSQNGVIEAKALYEAPFSTLHSEGPEALFAGKENVVDGLFGTLQQLEPQLPCQITSSAG</sequence>
<keyword evidence="3" id="KW-0547">Nucleotide-binding</keyword>
<dbReference type="InterPro" id="IPR027417">
    <property type="entry name" value="P-loop_NTPase"/>
</dbReference>
<keyword evidence="4" id="KW-1185">Reference proteome</keyword>
<gene>
    <name evidence="3" type="ORF">G3I74_10690</name>
</gene>
<dbReference type="Pfam" id="PF00271">
    <property type="entry name" value="Helicase_C"/>
    <property type="match status" value="1"/>
</dbReference>
<dbReference type="SUPFAM" id="SSF52540">
    <property type="entry name" value="P-loop containing nucleoside triphosphate hydrolases"/>
    <property type="match status" value="2"/>
</dbReference>
<keyword evidence="3" id="KW-0378">Hydrolase</keyword>
<feature type="domain" description="Helicase ATP-binding" evidence="2">
    <location>
        <begin position="362"/>
        <end position="521"/>
    </location>
</feature>
<dbReference type="GO" id="GO:0006304">
    <property type="term" value="P:DNA modification"/>
    <property type="evidence" value="ECO:0007669"/>
    <property type="project" value="InterPro"/>
</dbReference>
<organism evidence="3 4">
    <name type="scientific">Wenzhouxiangella limi</name>
    <dbReference type="NCBI Taxonomy" id="2707351"/>
    <lineage>
        <taxon>Bacteria</taxon>
        <taxon>Pseudomonadati</taxon>
        <taxon>Pseudomonadota</taxon>
        <taxon>Gammaproteobacteria</taxon>
        <taxon>Chromatiales</taxon>
        <taxon>Wenzhouxiangellaceae</taxon>
        <taxon>Wenzhouxiangella</taxon>
    </lineage>
</organism>
<dbReference type="PANTHER" id="PTHR47396:SF1">
    <property type="entry name" value="ATP-DEPENDENT HELICASE IRC3-RELATED"/>
    <property type="match status" value="1"/>
</dbReference>
<comment type="caution">
    <text evidence="3">The sequence shown here is derived from an EMBL/GenBank/DDBJ whole genome shotgun (WGS) entry which is preliminary data.</text>
</comment>
<dbReference type="GO" id="GO:0005829">
    <property type="term" value="C:cytosol"/>
    <property type="evidence" value="ECO:0007669"/>
    <property type="project" value="TreeGrafter"/>
</dbReference>
<dbReference type="GO" id="GO:0003677">
    <property type="term" value="F:DNA binding"/>
    <property type="evidence" value="ECO:0007669"/>
    <property type="project" value="InterPro"/>
</dbReference>
<dbReference type="Proteomes" id="UP000484885">
    <property type="component" value="Unassembled WGS sequence"/>
</dbReference>
<dbReference type="Pfam" id="PF04851">
    <property type="entry name" value="ResIII"/>
    <property type="match status" value="1"/>
</dbReference>
<dbReference type="Pfam" id="PF08463">
    <property type="entry name" value="EcoEI_R_C"/>
    <property type="match status" value="1"/>
</dbReference>
<dbReference type="GO" id="GO:0016787">
    <property type="term" value="F:hydrolase activity"/>
    <property type="evidence" value="ECO:0007669"/>
    <property type="project" value="InterPro"/>
</dbReference>
<dbReference type="PROSITE" id="PS51192">
    <property type="entry name" value="HELICASE_ATP_BIND_1"/>
    <property type="match status" value="1"/>
</dbReference>
<evidence type="ECO:0000313" key="4">
    <source>
        <dbReference type="Proteomes" id="UP000484885"/>
    </source>
</evidence>
<dbReference type="InterPro" id="IPR014001">
    <property type="entry name" value="Helicase_ATP-bd"/>
</dbReference>
<accession>A0A845UZL1</accession>